<dbReference type="InterPro" id="IPR012309">
    <property type="entry name" value="DNA_ligase_ATP-dep_C"/>
</dbReference>
<evidence type="ECO:0000256" key="11">
    <source>
        <dbReference type="ARBA" id="ARBA00023172"/>
    </source>
</evidence>
<evidence type="ECO:0000313" key="17">
    <source>
        <dbReference type="EMBL" id="SPC33592.1"/>
    </source>
</evidence>
<evidence type="ECO:0000256" key="3">
    <source>
        <dbReference type="ARBA" id="ARBA00022598"/>
    </source>
</evidence>
<feature type="domain" description="ATP-dependent DNA ligase family profile" evidence="16">
    <location>
        <begin position="330"/>
        <end position="469"/>
    </location>
</feature>
<comment type="function">
    <text evidence="14">DNA ligase that seals nicks in double-stranded DNA during DNA replication, DNA recombination and DNA repair.</text>
</comment>
<dbReference type="GO" id="GO:0046872">
    <property type="term" value="F:metal ion binding"/>
    <property type="evidence" value="ECO:0007669"/>
    <property type="project" value="UniProtKB-KW"/>
</dbReference>
<sequence>MDYSIVVDVFNEMEATSKRTELTDLIVRLLKSTPKELIDKVVYLMLGRLKPEYEGIELGIADKMALRALSISSGIDMKKVEEMYVRRGDIGEAAEEALSKRLQSVLFKDRLTVERVYSTLEKVAMLKGEGSQDVKIRYLCNLLNDAEPREGKYILKMVTAKLRLGIADYTLLDALAIAFTESKENREVLERAYNLTSDLGLVARVLVYGGLDAVKAIRMELFRPIRPMLAERVSSAEEALGRMGGRCAAEYKLDGERLQIHKHDDTVKIFSRRLEDITNHYPDAVDAIAGIRRARDLIVEGEAVAINQDTQEYLPFQELMHRRRKYGIEEAMKEYPITLNLFDILYIDGKECIDLPYMERRRILEDLISDVESSNSSSMVSIVPMLMVSDAKSIEDYMFKAINEGCEGLMLKDLNSPYRAGARGYAWIKLKREYRSELADTLDLVVVGAFHGRGRRTGRYGALLLASYNREDDTFYTVCKVGTGFTDEDLERFHTMLSPYILKHRHVRVNSRLDADVWFEPKIVIEVIASEITLSPLHTCALNVIREGNGLALRFPKFTGRIRDDKNAEDATSVDEIVSMYRRQLKVTRQVQSNEGSADRIE</sequence>
<evidence type="ECO:0000256" key="15">
    <source>
        <dbReference type="RuleBase" id="RU004196"/>
    </source>
</evidence>
<dbReference type="SUPFAM" id="SSF56091">
    <property type="entry name" value="DNA ligase/mRNA capping enzyme, catalytic domain"/>
    <property type="match status" value="1"/>
</dbReference>
<evidence type="ECO:0000259" key="16">
    <source>
        <dbReference type="PROSITE" id="PS50160"/>
    </source>
</evidence>
<dbReference type="GO" id="GO:0006273">
    <property type="term" value="P:lagging strand elongation"/>
    <property type="evidence" value="ECO:0007669"/>
    <property type="project" value="TreeGrafter"/>
</dbReference>
<evidence type="ECO:0000256" key="7">
    <source>
        <dbReference type="ARBA" id="ARBA00022741"/>
    </source>
</evidence>
<feature type="active site" description="N6-AMP-lysine intermediate" evidence="14">
    <location>
        <position position="252"/>
    </location>
</feature>
<dbReference type="RefSeq" id="WP_103287575.1">
    <property type="nucleotide sequence ID" value="NZ_LT981265.1"/>
</dbReference>
<dbReference type="EMBL" id="LT981265">
    <property type="protein sequence ID" value="SPC33592.1"/>
    <property type="molecule type" value="Genomic_DNA"/>
</dbReference>
<keyword evidence="10 14" id="KW-0460">Magnesium</keyword>
<dbReference type="HAMAP" id="MF_00407">
    <property type="entry name" value="DNA_ligase"/>
    <property type="match status" value="1"/>
</dbReference>
<dbReference type="InterPro" id="IPR000977">
    <property type="entry name" value="DNA_ligase_ATP-dep"/>
</dbReference>
<dbReference type="Pfam" id="PF04679">
    <property type="entry name" value="DNA_ligase_A_C"/>
    <property type="match status" value="1"/>
</dbReference>
<evidence type="ECO:0000256" key="4">
    <source>
        <dbReference type="ARBA" id="ARBA00022618"/>
    </source>
</evidence>
<keyword evidence="9 14" id="KW-0067">ATP-binding</keyword>
<dbReference type="SUPFAM" id="SSF50249">
    <property type="entry name" value="Nucleic acid-binding proteins"/>
    <property type="match status" value="1"/>
</dbReference>
<evidence type="ECO:0000256" key="14">
    <source>
        <dbReference type="HAMAP-Rule" id="MF_00407"/>
    </source>
</evidence>
<dbReference type="InterPro" id="IPR036599">
    <property type="entry name" value="DNA_ligase_N_sf"/>
</dbReference>
<dbReference type="PANTHER" id="PTHR45674:SF4">
    <property type="entry name" value="DNA LIGASE 1"/>
    <property type="match status" value="1"/>
</dbReference>
<keyword evidence="13 14" id="KW-0131">Cell cycle</keyword>
<organism evidence="17 18">
    <name type="scientific">Candidatus Nitrosocaldus cavascurensis</name>
    <dbReference type="NCBI Taxonomy" id="2058097"/>
    <lineage>
        <taxon>Archaea</taxon>
        <taxon>Nitrososphaerota</taxon>
        <taxon>Nitrososphaeria</taxon>
        <taxon>Candidatus Nitrosocaldales</taxon>
        <taxon>Candidatus Nitrosocaldaceae</taxon>
        <taxon>Candidatus Nitrosocaldus</taxon>
    </lineage>
</organism>
<dbReference type="AlphaFoldDB" id="A0A2K5APM2"/>
<evidence type="ECO:0000256" key="6">
    <source>
        <dbReference type="ARBA" id="ARBA00022723"/>
    </source>
</evidence>
<dbReference type="NCBIfam" id="TIGR00574">
    <property type="entry name" value="dnl1"/>
    <property type="match status" value="1"/>
</dbReference>
<dbReference type="FunFam" id="2.40.50.140:FF:000062">
    <property type="entry name" value="DNA ligase"/>
    <property type="match status" value="1"/>
</dbReference>
<dbReference type="InterPro" id="IPR012308">
    <property type="entry name" value="DNA_ligase_ATP-dep_N"/>
</dbReference>
<evidence type="ECO:0000313" key="18">
    <source>
        <dbReference type="Proteomes" id="UP000236248"/>
    </source>
</evidence>
<name>A0A2K5APM2_9ARCH</name>
<dbReference type="KEGG" id="ncv:NCAV_0398"/>
<feature type="binding site" evidence="14">
    <location>
        <position position="423"/>
    </location>
    <ligand>
        <name>ATP</name>
        <dbReference type="ChEBI" id="CHEBI:30616"/>
    </ligand>
</feature>
<dbReference type="CDD" id="cd07969">
    <property type="entry name" value="OBF_DNA_ligase_I"/>
    <property type="match status" value="1"/>
</dbReference>
<dbReference type="GO" id="GO:0006281">
    <property type="term" value="P:DNA repair"/>
    <property type="evidence" value="ECO:0007669"/>
    <property type="project" value="UniProtKB-UniRule"/>
</dbReference>
<comment type="catalytic activity">
    <reaction evidence="14">
        <text>ATP + (deoxyribonucleotide)n-3'-hydroxyl + 5'-phospho-(deoxyribonucleotide)m = (deoxyribonucleotide)n+m + AMP + diphosphate.</text>
        <dbReference type="EC" id="6.5.1.1"/>
    </reaction>
</comment>
<dbReference type="GO" id="GO:0005524">
    <property type="term" value="F:ATP binding"/>
    <property type="evidence" value="ECO:0007669"/>
    <property type="project" value="UniProtKB-UniRule"/>
</dbReference>
<dbReference type="GeneID" id="41594496"/>
<dbReference type="InterPro" id="IPR012310">
    <property type="entry name" value="DNA_ligase_ATP-dep_cent"/>
</dbReference>
<dbReference type="GO" id="GO:0071897">
    <property type="term" value="P:DNA biosynthetic process"/>
    <property type="evidence" value="ECO:0007669"/>
    <property type="project" value="InterPro"/>
</dbReference>
<dbReference type="Pfam" id="PF01068">
    <property type="entry name" value="DNA_ligase_A_M"/>
    <property type="match status" value="1"/>
</dbReference>
<feature type="binding site" evidence="14">
    <location>
        <position position="302"/>
    </location>
    <ligand>
        <name>ATP</name>
        <dbReference type="ChEBI" id="CHEBI:30616"/>
    </ligand>
</feature>
<dbReference type="GO" id="GO:0051301">
    <property type="term" value="P:cell division"/>
    <property type="evidence" value="ECO:0007669"/>
    <property type="project" value="UniProtKB-KW"/>
</dbReference>
<evidence type="ECO:0000256" key="1">
    <source>
        <dbReference type="ARBA" id="ARBA00007572"/>
    </source>
</evidence>
<evidence type="ECO:0000256" key="9">
    <source>
        <dbReference type="ARBA" id="ARBA00022840"/>
    </source>
</evidence>
<evidence type="ECO:0000256" key="13">
    <source>
        <dbReference type="ARBA" id="ARBA00023306"/>
    </source>
</evidence>
<dbReference type="SUPFAM" id="SSF117018">
    <property type="entry name" value="ATP-dependent DNA ligase DNA-binding domain"/>
    <property type="match status" value="1"/>
</dbReference>
<dbReference type="FunFam" id="1.10.3260.10:FF:000007">
    <property type="entry name" value="DNA ligase"/>
    <property type="match status" value="1"/>
</dbReference>
<feature type="binding site" evidence="14">
    <location>
        <position position="257"/>
    </location>
    <ligand>
        <name>ATP</name>
        <dbReference type="ChEBI" id="CHEBI:30616"/>
    </ligand>
</feature>
<keyword evidence="4 14" id="KW-0132">Cell division</keyword>
<dbReference type="GO" id="GO:0003910">
    <property type="term" value="F:DNA ligase (ATP) activity"/>
    <property type="evidence" value="ECO:0007669"/>
    <property type="project" value="UniProtKB-UniRule"/>
</dbReference>
<keyword evidence="6 14" id="KW-0479">Metal-binding</keyword>
<dbReference type="FunFam" id="3.30.470.30:FF:000012">
    <property type="entry name" value="Probable DNA ligase"/>
    <property type="match status" value="1"/>
</dbReference>
<keyword evidence="7 14" id="KW-0547">Nucleotide-binding</keyword>
<evidence type="ECO:0000256" key="8">
    <source>
        <dbReference type="ARBA" id="ARBA00022763"/>
    </source>
</evidence>
<dbReference type="EC" id="6.5.1.1" evidence="14"/>
<evidence type="ECO:0000256" key="10">
    <source>
        <dbReference type="ARBA" id="ARBA00022842"/>
    </source>
</evidence>
<keyword evidence="11 14" id="KW-0233">DNA recombination</keyword>
<dbReference type="CDD" id="cd07901">
    <property type="entry name" value="Adenylation_DNA_ligase_Arch_LigB"/>
    <property type="match status" value="1"/>
</dbReference>
<feature type="binding site" evidence="14">
    <location>
        <position position="429"/>
    </location>
    <ligand>
        <name>ATP</name>
        <dbReference type="ChEBI" id="CHEBI:30616"/>
    </ligand>
</feature>
<feature type="binding site" evidence="14">
    <location>
        <position position="342"/>
    </location>
    <ligand>
        <name>ATP</name>
        <dbReference type="ChEBI" id="CHEBI:30616"/>
    </ligand>
</feature>
<evidence type="ECO:0000256" key="12">
    <source>
        <dbReference type="ARBA" id="ARBA00023204"/>
    </source>
</evidence>
<comment type="cofactor">
    <cofactor evidence="14">
        <name>Mg(2+)</name>
        <dbReference type="ChEBI" id="CHEBI:18420"/>
    </cofactor>
</comment>
<keyword evidence="8 14" id="KW-0227">DNA damage</keyword>
<dbReference type="Pfam" id="PF04675">
    <property type="entry name" value="DNA_ligase_A_N"/>
    <property type="match status" value="1"/>
</dbReference>
<accession>A0A2K5APM2</accession>
<dbReference type="InterPro" id="IPR022865">
    <property type="entry name" value="DNA_ligae_ATP-dep_bac/arc"/>
</dbReference>
<dbReference type="Proteomes" id="UP000236248">
    <property type="component" value="Chromosome NCAV"/>
</dbReference>
<dbReference type="GO" id="GO:0006310">
    <property type="term" value="P:DNA recombination"/>
    <property type="evidence" value="ECO:0007669"/>
    <property type="project" value="UniProtKB-UniRule"/>
</dbReference>
<dbReference type="InterPro" id="IPR050191">
    <property type="entry name" value="ATP-dep_DNA_ligase"/>
</dbReference>
<dbReference type="PANTHER" id="PTHR45674">
    <property type="entry name" value="DNA LIGASE 1/3 FAMILY MEMBER"/>
    <property type="match status" value="1"/>
</dbReference>
<keyword evidence="12 14" id="KW-0234">DNA repair</keyword>
<dbReference type="GO" id="GO:0003677">
    <property type="term" value="F:DNA binding"/>
    <property type="evidence" value="ECO:0007669"/>
    <property type="project" value="InterPro"/>
</dbReference>
<dbReference type="Gene3D" id="2.40.50.140">
    <property type="entry name" value="Nucleic acid-binding proteins"/>
    <property type="match status" value="1"/>
</dbReference>
<evidence type="ECO:0000256" key="2">
    <source>
        <dbReference type="ARBA" id="ARBA00013308"/>
    </source>
</evidence>
<comment type="similarity">
    <text evidence="1 14 15">Belongs to the ATP-dependent DNA ligase family.</text>
</comment>
<keyword evidence="5 14" id="KW-0235">DNA replication</keyword>
<feature type="binding site" evidence="14">
    <location>
        <position position="250"/>
    </location>
    <ligand>
        <name>ATP</name>
        <dbReference type="ChEBI" id="CHEBI:30616"/>
    </ligand>
</feature>
<evidence type="ECO:0000256" key="5">
    <source>
        <dbReference type="ARBA" id="ARBA00022705"/>
    </source>
</evidence>
<keyword evidence="18" id="KW-1185">Reference proteome</keyword>
<proteinExistence type="inferred from homology"/>
<protein>
    <recommendedName>
        <fullName evidence="2 14">DNA ligase</fullName>
        <ecNumber evidence="14">6.5.1.1</ecNumber>
    </recommendedName>
    <alternativeName>
        <fullName evidence="14">Polydeoxyribonucleotide synthase [ATP]</fullName>
    </alternativeName>
</protein>
<dbReference type="Gene3D" id="1.10.3260.10">
    <property type="entry name" value="DNA ligase, ATP-dependent, N-terminal domain"/>
    <property type="match status" value="1"/>
</dbReference>
<dbReference type="InterPro" id="IPR012340">
    <property type="entry name" value="NA-bd_OB-fold"/>
</dbReference>
<gene>
    <name evidence="14 17" type="primary">lig</name>
    <name evidence="17" type="ORF">NCAV_0398</name>
</gene>
<dbReference type="PROSITE" id="PS50160">
    <property type="entry name" value="DNA_LIGASE_A3"/>
    <property type="match status" value="1"/>
</dbReference>
<keyword evidence="3 14" id="KW-0436">Ligase</keyword>
<dbReference type="Gene3D" id="3.30.470.30">
    <property type="entry name" value="DNA ligase/mRNA capping enzyme"/>
    <property type="match status" value="1"/>
</dbReference>
<reference evidence="18" key="1">
    <citation type="submission" date="2018-01" db="EMBL/GenBank/DDBJ databases">
        <authorList>
            <person name="Kerou L M."/>
        </authorList>
    </citation>
    <scope>NUCLEOTIDE SEQUENCE [LARGE SCALE GENOMIC DNA]</scope>
    <source>
        <strain evidence="18">SCU2</strain>
    </source>
</reference>
<feature type="binding site" evidence="14">
    <location>
        <position position="272"/>
    </location>
    <ligand>
        <name>ATP</name>
        <dbReference type="ChEBI" id="CHEBI:30616"/>
    </ligand>
</feature>